<keyword evidence="5" id="KW-1185">Reference proteome</keyword>
<dbReference type="Gene3D" id="1.20.5.170">
    <property type="match status" value="1"/>
</dbReference>
<feature type="compositionally biased region" description="Low complexity" evidence="2">
    <location>
        <begin position="100"/>
        <end position="109"/>
    </location>
</feature>
<feature type="compositionally biased region" description="Basic and acidic residues" evidence="2">
    <location>
        <begin position="56"/>
        <end position="79"/>
    </location>
</feature>
<feature type="region of interest" description="Disordered" evidence="2">
    <location>
        <begin position="100"/>
        <end position="120"/>
    </location>
</feature>
<reference evidence="4 5" key="1">
    <citation type="journal article" date="2015" name="Front. Microbiol.">
        <title>Genome sequence of the plant growth promoting endophytic yeast Rhodotorula graminis WP1.</title>
        <authorList>
            <person name="Firrincieli A."/>
            <person name="Otillar R."/>
            <person name="Salamov A."/>
            <person name="Schmutz J."/>
            <person name="Khan Z."/>
            <person name="Redman R.S."/>
            <person name="Fleck N.D."/>
            <person name="Lindquist E."/>
            <person name="Grigoriev I.V."/>
            <person name="Doty S.L."/>
        </authorList>
    </citation>
    <scope>NUCLEOTIDE SEQUENCE [LARGE SCALE GENOMIC DNA]</scope>
    <source>
        <strain evidence="4 5">WP1</strain>
    </source>
</reference>
<dbReference type="RefSeq" id="XP_018274237.1">
    <property type="nucleotide sequence ID" value="XM_018415443.1"/>
</dbReference>
<dbReference type="InterPro" id="IPR046347">
    <property type="entry name" value="bZIP_sf"/>
</dbReference>
<dbReference type="EMBL" id="KQ474073">
    <property type="protein sequence ID" value="KPV78188.1"/>
    <property type="molecule type" value="Genomic_DNA"/>
</dbReference>
<dbReference type="GO" id="GO:0003700">
    <property type="term" value="F:DNA-binding transcription factor activity"/>
    <property type="evidence" value="ECO:0007669"/>
    <property type="project" value="InterPro"/>
</dbReference>
<dbReference type="STRING" id="578459.A0A194SBS8"/>
<sequence>MDSPTAEPPRASSRKRTATSLAASDSHLDTAAPEHGDDAHGPAKKKRAPRSTAAEKQAKKVARMERNRLAAQVSRDKKRQEAELLAKRVAELEAQLVVDSPASSASPSFALPPTPASFTAAVPATTTTRDALVERLQDENESLKTQLALEQLQSQSLQIRLSSLEAKFGRLEQLLSRANTDVQHVQHERREGGALDSTAPAAEVGSTETDSSRLVAREDDISLPRKLSHPSFLPLPPPPSTSRATTTSTSASSSTSMHSSASTLVPQPSTARPSLHQLLSAITVPSTTCPTTSSRRLGSTGRAGSTSAPSRRPTRASPPRRHRRSSKSASLTCSSSCAKTRLVRLKLSVRR</sequence>
<feature type="region of interest" description="Disordered" evidence="2">
    <location>
        <begin position="1"/>
        <end position="79"/>
    </location>
</feature>
<dbReference type="OrthoDB" id="295274at2759"/>
<dbReference type="PROSITE" id="PS50217">
    <property type="entry name" value="BZIP"/>
    <property type="match status" value="1"/>
</dbReference>
<feature type="compositionally biased region" description="Basic residues" evidence="2">
    <location>
        <begin position="312"/>
        <end position="326"/>
    </location>
</feature>
<feature type="region of interest" description="Disordered" evidence="2">
    <location>
        <begin position="182"/>
        <end position="333"/>
    </location>
</feature>
<feature type="domain" description="BZIP" evidence="3">
    <location>
        <begin position="57"/>
        <end position="95"/>
    </location>
</feature>
<dbReference type="AlphaFoldDB" id="A0A194SBS8"/>
<gene>
    <name evidence="4" type="ORF">RHOBADRAFT_50687</name>
</gene>
<dbReference type="Pfam" id="PF00170">
    <property type="entry name" value="bZIP_1"/>
    <property type="match status" value="1"/>
</dbReference>
<evidence type="ECO:0000256" key="1">
    <source>
        <dbReference type="SAM" id="Coils"/>
    </source>
</evidence>
<protein>
    <recommendedName>
        <fullName evidence="3">BZIP domain-containing protein</fullName>
    </recommendedName>
</protein>
<dbReference type="Proteomes" id="UP000053890">
    <property type="component" value="Unassembled WGS sequence"/>
</dbReference>
<feature type="compositionally biased region" description="Low complexity" evidence="2">
    <location>
        <begin position="241"/>
        <end position="264"/>
    </location>
</feature>
<accession>A0A194SBS8</accession>
<proteinExistence type="predicted"/>
<feature type="compositionally biased region" description="Basic and acidic residues" evidence="2">
    <location>
        <begin position="26"/>
        <end position="41"/>
    </location>
</feature>
<evidence type="ECO:0000259" key="3">
    <source>
        <dbReference type="PROSITE" id="PS50217"/>
    </source>
</evidence>
<evidence type="ECO:0000256" key="2">
    <source>
        <dbReference type="SAM" id="MobiDB-lite"/>
    </source>
</evidence>
<organism evidence="4 5">
    <name type="scientific">Rhodotorula graminis (strain WP1)</name>
    <dbReference type="NCBI Taxonomy" id="578459"/>
    <lineage>
        <taxon>Eukaryota</taxon>
        <taxon>Fungi</taxon>
        <taxon>Dikarya</taxon>
        <taxon>Basidiomycota</taxon>
        <taxon>Pucciniomycotina</taxon>
        <taxon>Microbotryomycetes</taxon>
        <taxon>Sporidiobolales</taxon>
        <taxon>Sporidiobolaceae</taxon>
        <taxon>Rhodotorula</taxon>
    </lineage>
</organism>
<dbReference type="InterPro" id="IPR004827">
    <property type="entry name" value="bZIP"/>
</dbReference>
<dbReference type="OMA" id="RANTDVQ"/>
<feature type="compositionally biased region" description="Basic and acidic residues" evidence="2">
    <location>
        <begin position="184"/>
        <end position="193"/>
    </location>
</feature>
<dbReference type="SUPFAM" id="SSF57959">
    <property type="entry name" value="Leucine zipper domain"/>
    <property type="match status" value="1"/>
</dbReference>
<dbReference type="GeneID" id="28975891"/>
<evidence type="ECO:0000313" key="4">
    <source>
        <dbReference type="EMBL" id="KPV78188.1"/>
    </source>
</evidence>
<evidence type="ECO:0000313" key="5">
    <source>
        <dbReference type="Proteomes" id="UP000053890"/>
    </source>
</evidence>
<feature type="compositionally biased region" description="Low complexity" evidence="2">
    <location>
        <begin position="283"/>
        <end position="294"/>
    </location>
</feature>
<feature type="coiled-coil region" evidence="1">
    <location>
        <begin position="133"/>
        <end position="181"/>
    </location>
</feature>
<keyword evidence="1" id="KW-0175">Coiled coil</keyword>
<name>A0A194SBS8_RHOGW</name>